<dbReference type="InterPro" id="IPR001734">
    <property type="entry name" value="Na/solute_symporter"/>
</dbReference>
<keyword evidence="10" id="KW-1185">Reference proteome</keyword>
<keyword evidence="6 8" id="KW-0472">Membrane</keyword>
<feature type="transmembrane region" description="Helical" evidence="8">
    <location>
        <begin position="311"/>
        <end position="338"/>
    </location>
</feature>
<dbReference type="EMBL" id="BAAAPZ010000006">
    <property type="protein sequence ID" value="GAA2097426.1"/>
    <property type="molecule type" value="Genomic_DNA"/>
</dbReference>
<comment type="subcellular location">
    <subcellularLocation>
        <location evidence="1">Membrane</location>
        <topology evidence="1">Multi-pass membrane protein</topology>
    </subcellularLocation>
</comment>
<dbReference type="Pfam" id="PF00474">
    <property type="entry name" value="SSF"/>
    <property type="match status" value="1"/>
</dbReference>
<feature type="transmembrane region" description="Helical" evidence="8">
    <location>
        <begin position="6"/>
        <end position="24"/>
    </location>
</feature>
<dbReference type="PANTHER" id="PTHR48086:SF7">
    <property type="entry name" value="SODIUM-SOLUTE SYMPORTER-RELATED"/>
    <property type="match status" value="1"/>
</dbReference>
<evidence type="ECO:0000313" key="9">
    <source>
        <dbReference type="EMBL" id="GAA2097426.1"/>
    </source>
</evidence>
<feature type="transmembrane region" description="Helical" evidence="8">
    <location>
        <begin position="141"/>
        <end position="168"/>
    </location>
</feature>
<feature type="transmembrane region" description="Helical" evidence="8">
    <location>
        <begin position="391"/>
        <end position="413"/>
    </location>
</feature>
<evidence type="ECO:0000256" key="1">
    <source>
        <dbReference type="ARBA" id="ARBA00004141"/>
    </source>
</evidence>
<dbReference type="CDD" id="cd10322">
    <property type="entry name" value="SLC5sbd"/>
    <property type="match status" value="1"/>
</dbReference>
<feature type="transmembrane region" description="Helical" evidence="8">
    <location>
        <begin position="45"/>
        <end position="68"/>
    </location>
</feature>
<feature type="transmembrane region" description="Helical" evidence="8">
    <location>
        <begin position="444"/>
        <end position="465"/>
    </location>
</feature>
<comment type="similarity">
    <text evidence="2 7">Belongs to the sodium:solute symporter (SSF) (TC 2.A.21) family.</text>
</comment>
<keyword evidence="3" id="KW-0813">Transport</keyword>
<dbReference type="PANTHER" id="PTHR48086">
    <property type="entry name" value="SODIUM/PROLINE SYMPORTER-RELATED"/>
    <property type="match status" value="1"/>
</dbReference>
<proteinExistence type="inferred from homology"/>
<keyword evidence="4 8" id="KW-0812">Transmembrane</keyword>
<evidence type="ECO:0000256" key="8">
    <source>
        <dbReference type="SAM" id="Phobius"/>
    </source>
</evidence>
<feature type="transmembrane region" description="Helical" evidence="8">
    <location>
        <begin position="261"/>
        <end position="286"/>
    </location>
</feature>
<evidence type="ECO:0000313" key="10">
    <source>
        <dbReference type="Proteomes" id="UP001500984"/>
    </source>
</evidence>
<evidence type="ECO:0000256" key="3">
    <source>
        <dbReference type="ARBA" id="ARBA00022448"/>
    </source>
</evidence>
<organism evidence="9 10">
    <name type="scientific">Brevibacterium salitolerans</name>
    <dbReference type="NCBI Taxonomy" id="1403566"/>
    <lineage>
        <taxon>Bacteria</taxon>
        <taxon>Bacillati</taxon>
        <taxon>Actinomycetota</taxon>
        <taxon>Actinomycetes</taxon>
        <taxon>Micrococcales</taxon>
        <taxon>Brevibacteriaceae</taxon>
        <taxon>Brevibacterium</taxon>
    </lineage>
</organism>
<evidence type="ECO:0000256" key="5">
    <source>
        <dbReference type="ARBA" id="ARBA00022989"/>
    </source>
</evidence>
<evidence type="ECO:0000256" key="4">
    <source>
        <dbReference type="ARBA" id="ARBA00022692"/>
    </source>
</evidence>
<dbReference type="Gene3D" id="1.20.1730.10">
    <property type="entry name" value="Sodium/glucose cotransporter"/>
    <property type="match status" value="1"/>
</dbReference>
<gene>
    <name evidence="9" type="ORF">GCM10009823_18130</name>
</gene>
<feature type="transmembrane region" description="Helical" evidence="8">
    <location>
        <begin position="219"/>
        <end position="240"/>
    </location>
</feature>
<dbReference type="InterPro" id="IPR038377">
    <property type="entry name" value="Na/Glc_symporter_sf"/>
</dbReference>
<dbReference type="Proteomes" id="UP001500984">
    <property type="component" value="Unassembled WGS sequence"/>
</dbReference>
<accession>A0ABN2WU17</accession>
<name>A0ABN2WU17_9MICO</name>
<reference evidence="9 10" key="1">
    <citation type="journal article" date="2019" name="Int. J. Syst. Evol. Microbiol.">
        <title>The Global Catalogue of Microorganisms (GCM) 10K type strain sequencing project: providing services to taxonomists for standard genome sequencing and annotation.</title>
        <authorList>
            <consortium name="The Broad Institute Genomics Platform"/>
            <consortium name="The Broad Institute Genome Sequencing Center for Infectious Disease"/>
            <person name="Wu L."/>
            <person name="Ma J."/>
        </authorList>
    </citation>
    <scope>NUCLEOTIDE SEQUENCE [LARGE SCALE GENOMIC DNA]</scope>
    <source>
        <strain evidence="9 10">JCM 15900</strain>
    </source>
</reference>
<evidence type="ECO:0000256" key="2">
    <source>
        <dbReference type="ARBA" id="ARBA00006434"/>
    </source>
</evidence>
<evidence type="ECO:0000256" key="7">
    <source>
        <dbReference type="RuleBase" id="RU362091"/>
    </source>
</evidence>
<feature type="transmembrane region" description="Helical" evidence="8">
    <location>
        <begin position="113"/>
        <end position="135"/>
    </location>
</feature>
<feature type="transmembrane region" description="Helical" evidence="8">
    <location>
        <begin position="366"/>
        <end position="385"/>
    </location>
</feature>
<feature type="transmembrane region" description="Helical" evidence="8">
    <location>
        <begin position="74"/>
        <end position="93"/>
    </location>
</feature>
<keyword evidence="5 8" id="KW-1133">Transmembrane helix</keyword>
<feature type="transmembrane region" description="Helical" evidence="8">
    <location>
        <begin position="180"/>
        <end position="199"/>
    </location>
</feature>
<feature type="transmembrane region" description="Helical" evidence="8">
    <location>
        <begin position="420"/>
        <end position="438"/>
    </location>
</feature>
<comment type="caution">
    <text evidence="9">The sequence shown here is derived from an EMBL/GenBank/DDBJ whole genome shotgun (WGS) entry which is preliminary data.</text>
</comment>
<evidence type="ECO:0000256" key="6">
    <source>
        <dbReference type="ARBA" id="ARBA00023136"/>
    </source>
</evidence>
<protein>
    <submittedName>
        <fullName evidence="9">Sodium:solute symporter</fullName>
    </submittedName>
</protein>
<dbReference type="InterPro" id="IPR050277">
    <property type="entry name" value="Sodium:Solute_Symporter"/>
</dbReference>
<dbReference type="RefSeq" id="WP_344336944.1">
    <property type="nucleotide sequence ID" value="NZ_BAAAPZ010000006.1"/>
</dbReference>
<dbReference type="PROSITE" id="PS50283">
    <property type="entry name" value="NA_SOLUT_SYMP_3"/>
    <property type="match status" value="1"/>
</dbReference>
<sequence>MSMTNIVVLVLYLALMIGVAAWFSRRKSIRDGGDFIMAGRSLPTFVLGGTLLATFVGSGSIIGGASFVFTNGPLAGIFFFMGTFVGIVVLGLMSRRIRKSSFNTVPELLRARFGPLTGVIGTVLVLVAFIGISAYQFTGTGYILSLITPLSEVQGTIVALVLIGFLAVSGGLKSVAWTDFLSSLLVVLGLGGALAYLFVSDLGGIGGYVDQLDPAFRSVTGVLGPLQILGYFLPLFLLILGDQNMHQRIGAAKDTATAFKAILVFFVGAVLVVGPIILLASSASILNPESDPDMAILGLAAGEFVPETLGAVILVAALAIIVTTGSSYLLTCSGNIVYDLVFRPGSRRQREAAAEPERAQRQEVRISRLSVAGVAVLGYVMVQFFPSLLALQMYAYTMYGAAITPVVIAALFWKRASAAGAIASMVAAGAVTVCWEVLGPVEQVASVVVALPVSLLVLVTVSLAVPQRSPQVPQPSR</sequence>